<dbReference type="EMBL" id="CP002273">
    <property type="protein sequence ID" value="ADO38987.1"/>
    <property type="molecule type" value="Genomic_DNA"/>
</dbReference>
<reference key="1">
    <citation type="submission" date="2010-09" db="EMBL/GenBank/DDBJ databases">
        <authorList>
            <person name="Roh H."/>
            <person name="Ko H.-J."/>
            <person name="Kim D."/>
            <person name="Choi D.G."/>
            <person name="Park S."/>
            <person name="Kim S."/>
            <person name="Kim K.H."/>
            <person name="Chang I.S."/>
            <person name="Choi I.-G."/>
        </authorList>
    </citation>
    <scope>NUCLEOTIDE SEQUENCE</scope>
    <source>
        <strain>KIST612</strain>
    </source>
</reference>
<sequence length="52" mass="5946">MFVKIRGLCVQKYLYPASALFKHRPVLFPNPFIEGILSLITAHTVFRGVSRL</sequence>
<proteinExistence type="predicted"/>
<dbReference type="AlphaFoldDB" id="E3GH32"/>
<gene>
    <name evidence="1" type="ordered locus">ELI_4043</name>
</gene>
<evidence type="ECO:0000313" key="1">
    <source>
        <dbReference type="EMBL" id="ADO38987.1"/>
    </source>
</evidence>
<accession>E3GH32</accession>
<dbReference type="KEGG" id="elm:ELI_4043"/>
<reference evidence="1 2" key="2">
    <citation type="journal article" date="2011" name="J. Bacteriol.">
        <title>Complete genome sequence of a carbon monoxide-utilizing acetogen, Eubacterium limosum KIST612.</title>
        <authorList>
            <person name="Roh H."/>
            <person name="Ko H.J."/>
            <person name="Kim D."/>
            <person name="Choi D.G."/>
            <person name="Park S."/>
            <person name="Kim S."/>
            <person name="Chang I.S."/>
            <person name="Choi I.G."/>
        </authorList>
    </citation>
    <scope>NUCLEOTIDE SEQUENCE [LARGE SCALE GENOMIC DNA]</scope>
    <source>
        <strain evidence="1 2">KIST612</strain>
    </source>
</reference>
<dbReference type="HOGENOM" id="CLU_3079970_0_0_9"/>
<protein>
    <submittedName>
        <fullName evidence="1">Uncharacterized protein</fullName>
    </submittedName>
</protein>
<dbReference type="Proteomes" id="UP000006873">
    <property type="component" value="Chromosome"/>
</dbReference>
<name>E3GH32_9FIRM</name>
<evidence type="ECO:0000313" key="2">
    <source>
        <dbReference type="Proteomes" id="UP000006873"/>
    </source>
</evidence>
<organism evidence="1 2">
    <name type="scientific">Eubacterium callanderi</name>
    <dbReference type="NCBI Taxonomy" id="53442"/>
    <lineage>
        <taxon>Bacteria</taxon>
        <taxon>Bacillati</taxon>
        <taxon>Bacillota</taxon>
        <taxon>Clostridia</taxon>
        <taxon>Eubacteriales</taxon>
        <taxon>Eubacteriaceae</taxon>
        <taxon>Eubacterium</taxon>
    </lineage>
</organism>
<keyword evidence="2" id="KW-1185">Reference proteome</keyword>